<evidence type="ECO:0000313" key="3">
    <source>
        <dbReference type="Proteomes" id="UP000324800"/>
    </source>
</evidence>
<gene>
    <name evidence="2" type="ORF">EZS28_038079</name>
</gene>
<dbReference type="Proteomes" id="UP000324800">
    <property type="component" value="Unassembled WGS sequence"/>
</dbReference>
<feature type="domain" description="Pep3/Vps18 beta-propeller" evidence="1">
    <location>
        <begin position="40"/>
        <end position="143"/>
    </location>
</feature>
<comment type="caution">
    <text evidence="2">The sequence shown here is derived from an EMBL/GenBank/DDBJ whole genome shotgun (WGS) entry which is preliminary data.</text>
</comment>
<name>A0A5J4U850_9EUKA</name>
<dbReference type="AlphaFoldDB" id="A0A5J4U850"/>
<protein>
    <recommendedName>
        <fullName evidence="1">Pep3/Vps18 beta-propeller domain-containing protein</fullName>
    </recommendedName>
</protein>
<accession>A0A5J4U850</accession>
<evidence type="ECO:0000259" key="1">
    <source>
        <dbReference type="Pfam" id="PF05131"/>
    </source>
</evidence>
<feature type="non-terminal residue" evidence="2">
    <location>
        <position position="163"/>
    </location>
</feature>
<proteinExistence type="predicted"/>
<reference evidence="2 3" key="1">
    <citation type="submission" date="2019-03" db="EMBL/GenBank/DDBJ databases">
        <title>Single cell metagenomics reveals metabolic interactions within the superorganism composed of flagellate Streblomastix strix and complex community of Bacteroidetes bacteria on its surface.</title>
        <authorList>
            <person name="Treitli S.C."/>
            <person name="Kolisko M."/>
            <person name="Husnik F."/>
            <person name="Keeling P."/>
            <person name="Hampl V."/>
        </authorList>
    </citation>
    <scope>NUCLEOTIDE SEQUENCE [LARGE SCALE GENOMIC DNA]</scope>
    <source>
        <strain evidence="2">ST1C</strain>
    </source>
</reference>
<dbReference type="InterPro" id="IPR007810">
    <property type="entry name" value="Pep3/Vps18_beta-prop"/>
</dbReference>
<evidence type="ECO:0000313" key="2">
    <source>
        <dbReference type="EMBL" id="KAA6366393.1"/>
    </source>
</evidence>
<sequence length="163" mass="18463">MSVDFNTLNSISYGLHGAAHTAQHSKIFSAKRFARDAQFTLVPLDLHIGISTTLCMYISNGTFVWATRTSLFRWSSGNNVEEIKGKWNEKRGETPSRIFLDPGALLAIVCTNKQTIYAVDLEGKEWKWHLLENWKLNLESVAFLTPLDKLPQIDDDFISPLYG</sequence>
<dbReference type="EMBL" id="SNRW01019423">
    <property type="protein sequence ID" value="KAA6366393.1"/>
    <property type="molecule type" value="Genomic_DNA"/>
</dbReference>
<dbReference type="Pfam" id="PF05131">
    <property type="entry name" value="Pep3_Vps18"/>
    <property type="match status" value="1"/>
</dbReference>
<organism evidence="2 3">
    <name type="scientific">Streblomastix strix</name>
    <dbReference type="NCBI Taxonomy" id="222440"/>
    <lineage>
        <taxon>Eukaryota</taxon>
        <taxon>Metamonada</taxon>
        <taxon>Preaxostyla</taxon>
        <taxon>Oxymonadida</taxon>
        <taxon>Streblomastigidae</taxon>
        <taxon>Streblomastix</taxon>
    </lineage>
</organism>